<feature type="signal peptide" evidence="2">
    <location>
        <begin position="1"/>
        <end position="20"/>
    </location>
</feature>
<feature type="non-terminal residue" evidence="3">
    <location>
        <position position="1"/>
    </location>
</feature>
<accession>A0A8J2SQQ4</accession>
<dbReference type="EMBL" id="CAKKNE010000004">
    <property type="protein sequence ID" value="CAH0374988.1"/>
    <property type="molecule type" value="Genomic_DNA"/>
</dbReference>
<feature type="region of interest" description="Disordered" evidence="1">
    <location>
        <begin position="232"/>
        <end position="256"/>
    </location>
</feature>
<dbReference type="AlphaFoldDB" id="A0A8J2SQQ4"/>
<keyword evidence="2" id="KW-0732">Signal</keyword>
<feature type="compositionally biased region" description="Basic and acidic residues" evidence="1">
    <location>
        <begin position="499"/>
        <end position="511"/>
    </location>
</feature>
<name>A0A8J2SQQ4_9STRA</name>
<protein>
    <submittedName>
        <fullName evidence="3">Uncharacterized protein</fullName>
    </submittedName>
</protein>
<evidence type="ECO:0000313" key="3">
    <source>
        <dbReference type="EMBL" id="CAH0374988.1"/>
    </source>
</evidence>
<evidence type="ECO:0000256" key="2">
    <source>
        <dbReference type="SAM" id="SignalP"/>
    </source>
</evidence>
<gene>
    <name evidence="3" type="ORF">PECAL_4P23020</name>
</gene>
<dbReference type="Proteomes" id="UP000789595">
    <property type="component" value="Unassembled WGS sequence"/>
</dbReference>
<evidence type="ECO:0000313" key="4">
    <source>
        <dbReference type="Proteomes" id="UP000789595"/>
    </source>
</evidence>
<evidence type="ECO:0000256" key="1">
    <source>
        <dbReference type="SAM" id="MobiDB-lite"/>
    </source>
</evidence>
<proteinExistence type="predicted"/>
<keyword evidence="4" id="KW-1185">Reference proteome</keyword>
<feature type="region of interest" description="Disordered" evidence="1">
    <location>
        <begin position="490"/>
        <end position="523"/>
    </location>
</feature>
<organism evidence="3 4">
    <name type="scientific">Pelagomonas calceolata</name>
    <dbReference type="NCBI Taxonomy" id="35677"/>
    <lineage>
        <taxon>Eukaryota</taxon>
        <taxon>Sar</taxon>
        <taxon>Stramenopiles</taxon>
        <taxon>Ochrophyta</taxon>
        <taxon>Pelagophyceae</taxon>
        <taxon>Pelagomonadales</taxon>
        <taxon>Pelagomonadaceae</taxon>
        <taxon>Pelagomonas</taxon>
    </lineage>
</organism>
<reference evidence="3" key="1">
    <citation type="submission" date="2021-11" db="EMBL/GenBank/DDBJ databases">
        <authorList>
            <consortium name="Genoscope - CEA"/>
            <person name="William W."/>
        </authorList>
    </citation>
    <scope>NUCLEOTIDE SEQUENCE</scope>
</reference>
<comment type="caution">
    <text evidence="3">The sequence shown here is derived from an EMBL/GenBank/DDBJ whole genome shotgun (WGS) entry which is preliminary data.</text>
</comment>
<sequence>MLCLVLVLAAIGGWWLRKEARGTQRRRGGASAFSARAGGARSDVPAFLEAEAREVEVEADLVAADVPARQLEVGELELGERADLHVGVGAAGRVAFRRDLALDAGGHDLDGLGRHARVGAELDVDGAEARLQRGRPDGQLAAPVGIDLGDDGDAHLDLGQAVRAVVLGVLPRRGAAVGVLLALERGVEPVVDGDLPVVPEPAPAVVPEPDDVVAPEELGLVRLRSDGGAGRRLLRPRGPELRGELGGGPGPLRLRGGPALRSPKERVGELSELGGVVAVRRESRHGRVVRRPVPHRLLAETLLQIEAEDLRRDTDFEKCRREARVVERDLLAVLHVVRRDARQAHAGGDVEGEVYVHADEQRVAEAGVVVEVQAEPQVQLGVVGELLRADEVAAERDAGGDDVRAHEVRVGLDEFGVVLPDAAVRVLHEGPELVGRRRAAVHLLERHADGGLELGALAQVIVLDRSGILKVLVDQLARLRVERRALAGRRGRGRRIPRRDRGAQEQGRAEEGAQGQRPAGPRSLLPDEGLLLRRRHEGLLVVHVHCYCSLLFTVLIASFLGGSESSLLLLSTSAGSAEAQLFGNAVVVPIRFPVSKLCCSLRVPAAAFRRRPVGL</sequence>
<feature type="chain" id="PRO_5035169573" evidence="2">
    <location>
        <begin position="21"/>
        <end position="615"/>
    </location>
</feature>